<dbReference type="InterPro" id="IPR018201">
    <property type="entry name" value="Ketoacyl_synth_AS"/>
</dbReference>
<feature type="domain" description="Ketosynthase family 3 (KS3)" evidence="7">
    <location>
        <begin position="1768"/>
        <end position="2174"/>
    </location>
</feature>
<dbReference type="PANTHER" id="PTHR43775">
    <property type="entry name" value="FATTY ACID SYNTHASE"/>
    <property type="match status" value="1"/>
</dbReference>
<comment type="similarity">
    <text evidence="5">Belongs to the thiolase-like superfamily. Beta-ketoacyl-ACP synthases family.</text>
</comment>
<dbReference type="SUPFAM" id="SSF50129">
    <property type="entry name" value="GroES-like"/>
    <property type="match status" value="2"/>
</dbReference>
<dbReference type="InterPro" id="IPR049552">
    <property type="entry name" value="PKS_DH_N"/>
</dbReference>
<feature type="active site" description="Proton donor; for dehydratase activity" evidence="4">
    <location>
        <position position="875"/>
    </location>
</feature>
<feature type="active site" description="Proton acceptor; for dehydratase activity" evidence="4">
    <location>
        <position position="717"/>
    </location>
</feature>
<dbReference type="InterPro" id="IPR013149">
    <property type="entry name" value="ADH-like_C"/>
</dbReference>
<dbReference type="PROSITE" id="PS00606">
    <property type="entry name" value="KS3_1"/>
    <property type="match status" value="1"/>
</dbReference>
<dbReference type="Gene3D" id="3.30.70.3290">
    <property type="match status" value="3"/>
</dbReference>
<dbReference type="Gene3D" id="1.10.1200.10">
    <property type="entry name" value="ACP-like"/>
    <property type="match status" value="1"/>
</dbReference>
<evidence type="ECO:0000313" key="9">
    <source>
        <dbReference type="EMBL" id="KAB0791316.1"/>
    </source>
</evidence>
<keyword evidence="2" id="KW-0597">Phosphoprotein</keyword>
<dbReference type="InterPro" id="IPR014031">
    <property type="entry name" value="Ketoacyl_synth_C"/>
</dbReference>
<dbReference type="Gene3D" id="3.90.180.10">
    <property type="entry name" value="Medium-chain alcohol dehydrogenases, catalytic domain"/>
    <property type="match status" value="2"/>
</dbReference>
<dbReference type="Pfam" id="PF16197">
    <property type="entry name" value="KAsynt_C_assoc"/>
    <property type="match status" value="2"/>
</dbReference>
<dbReference type="InterPro" id="IPR032821">
    <property type="entry name" value="PKS_assoc"/>
</dbReference>
<dbReference type="GO" id="GO:0004315">
    <property type="term" value="F:3-oxoacyl-[acyl-carrier-protein] synthase activity"/>
    <property type="evidence" value="ECO:0007669"/>
    <property type="project" value="InterPro"/>
</dbReference>
<dbReference type="Gene3D" id="3.40.47.10">
    <property type="match status" value="2"/>
</dbReference>
<evidence type="ECO:0000259" key="6">
    <source>
        <dbReference type="PROSITE" id="PS50075"/>
    </source>
</evidence>
<feature type="region of interest" description="N-terminal hotdog fold" evidence="4">
    <location>
        <begin position="2387"/>
        <end position="2520"/>
    </location>
</feature>
<feature type="active site" description="Proton donor; for dehydratase activity" evidence="4">
    <location>
        <position position="2581"/>
    </location>
</feature>
<evidence type="ECO:0000256" key="2">
    <source>
        <dbReference type="ARBA" id="ARBA00022553"/>
    </source>
</evidence>
<protein>
    <submittedName>
        <fullName evidence="9">Uncharacterized protein</fullName>
    </submittedName>
</protein>
<feature type="region of interest" description="N-terminal hotdog fold" evidence="4">
    <location>
        <begin position="681"/>
        <end position="798"/>
    </location>
</feature>
<feature type="domain" description="Carrier" evidence="6">
    <location>
        <begin position="3484"/>
        <end position="3563"/>
    </location>
</feature>
<dbReference type="SMART" id="SM00825">
    <property type="entry name" value="PKS_KS"/>
    <property type="match status" value="2"/>
</dbReference>
<dbReference type="InterPro" id="IPR020841">
    <property type="entry name" value="PKS_Beta-ketoAc_synthase_dom"/>
</dbReference>
<dbReference type="InterPro" id="IPR057326">
    <property type="entry name" value="KR_dom"/>
</dbReference>
<feature type="domain" description="Ketosynthase family 3 (KS3)" evidence="7">
    <location>
        <begin position="10"/>
        <end position="412"/>
    </location>
</feature>
<dbReference type="Proteomes" id="UP000327044">
    <property type="component" value="Unassembled WGS sequence"/>
</dbReference>
<keyword evidence="3 5" id="KW-0808">Transferase</keyword>
<dbReference type="InterPro" id="IPR042104">
    <property type="entry name" value="PKS_dehydratase_sf"/>
</dbReference>
<dbReference type="SUPFAM" id="SSF53901">
    <property type="entry name" value="Thiolase-like"/>
    <property type="match status" value="2"/>
</dbReference>
<dbReference type="InterPro" id="IPR036736">
    <property type="entry name" value="ACP-like_sf"/>
</dbReference>
<dbReference type="InterPro" id="IPR009081">
    <property type="entry name" value="PP-bd_ACP"/>
</dbReference>
<dbReference type="SMART" id="SM00822">
    <property type="entry name" value="PKS_KR"/>
    <property type="match status" value="2"/>
</dbReference>
<dbReference type="InterPro" id="IPR036291">
    <property type="entry name" value="NAD(P)-bd_dom_sf"/>
</dbReference>
<feature type="region of interest" description="C-terminal hotdog fold" evidence="4">
    <location>
        <begin position="814"/>
        <end position="988"/>
    </location>
</feature>
<dbReference type="InterPro" id="IPR013968">
    <property type="entry name" value="PKS_KR"/>
</dbReference>
<dbReference type="GO" id="GO:0006633">
    <property type="term" value="P:fatty acid biosynthetic process"/>
    <property type="evidence" value="ECO:0007669"/>
    <property type="project" value="InterPro"/>
</dbReference>
<dbReference type="InterPro" id="IPR049391">
    <property type="entry name" value="FAS_pseudo-KR"/>
</dbReference>
<dbReference type="GO" id="GO:0016491">
    <property type="term" value="F:oxidoreductase activity"/>
    <property type="evidence" value="ECO:0007669"/>
    <property type="project" value="InterPro"/>
</dbReference>
<reference evidence="9 10" key="1">
    <citation type="journal article" date="2018" name="Elife">
        <title>Firefly genomes illuminate parallel origins of bioluminescence in beetles.</title>
        <authorList>
            <person name="Fallon T.R."/>
            <person name="Lower S.E."/>
            <person name="Chang C.H."/>
            <person name="Bessho-Uehara M."/>
            <person name="Martin G.J."/>
            <person name="Bewick A.J."/>
            <person name="Behringer M."/>
            <person name="Debat H.J."/>
            <person name="Wong I."/>
            <person name="Day J.C."/>
            <person name="Suvorov A."/>
            <person name="Silva C.J."/>
            <person name="Stanger-Hall K.F."/>
            <person name="Hall D.W."/>
            <person name="Schmitz R.J."/>
            <person name="Nelson D.R."/>
            <person name="Lewis S.M."/>
            <person name="Shigenobu S."/>
            <person name="Bybee S.M."/>
            <person name="Larracuente A.M."/>
            <person name="Oba Y."/>
            <person name="Weng J.K."/>
        </authorList>
    </citation>
    <scope>NUCLEOTIDE SEQUENCE [LARGE SCALE GENOMIC DNA]</scope>
    <source>
        <strain evidence="9">1611_PpyrPB1</strain>
        <tissue evidence="9">Whole body</tissue>
    </source>
</reference>
<feature type="region of interest" description="C-terminal hotdog fold" evidence="4">
    <location>
        <begin position="2532"/>
        <end position="2674"/>
    </location>
</feature>
<dbReference type="PROSITE" id="PS52004">
    <property type="entry name" value="KS3_2"/>
    <property type="match status" value="2"/>
</dbReference>
<dbReference type="Pfam" id="PF21149">
    <property type="entry name" value="FAS_pseudo-KR"/>
    <property type="match status" value="2"/>
</dbReference>
<dbReference type="PANTHER" id="PTHR43775:SF23">
    <property type="entry name" value="FATTY ACID SYNTHASE 3"/>
    <property type="match status" value="1"/>
</dbReference>
<dbReference type="Pfam" id="PF02801">
    <property type="entry name" value="Ketoacyl-synt_C"/>
    <property type="match status" value="2"/>
</dbReference>
<evidence type="ECO:0000256" key="4">
    <source>
        <dbReference type="PROSITE-ProRule" id="PRU01363"/>
    </source>
</evidence>
<evidence type="ECO:0000313" key="10">
    <source>
        <dbReference type="Proteomes" id="UP000327044"/>
    </source>
</evidence>
<sequence length="3565" mass="393655">MPEVTQALRPSPKVFVGMSGRFPKCDNIADYFDGLMAKRDLLSETPTEWSTDVARIGRLNARDRFDSGFFGVHRAQADASDPGGRILLEATLEAIVDAGLNPSDLTGTRTGVFTATALQESEGYWFYKGLESPHFGMTGCLRSAMAQRISHYFQLEGPSVGFEVACCGTGYALERGLSSILSGSCDRAIVGGVNLALSPRVLKMTARLGILDRSGGNYVLGEQASGYVKSEAVAVVLLERLRDSKRVYAQLLHVKCNSDGFKEDSIVHPSEASQRELMQSTYQEAHVNPLEVNYVELHSTGTKAGDPQELKAVADAFCEGRSSPLMIGSVKSNIGHTESVSGLSSMIKVVMGMVANRMPPNVIRSRIRRDVPDINNGKLSVVTKPMDFEGEKFAGVNNSGFGGTNTHILLKRFDRAKPPGSLGDELVCVSARNEEGMKRILKSISNHNDRGYYSMLRNVFRRSIDGFCYRGFAVISEGKVFTSYRRAPEVVKPRLGLTLANGTGAALSEIAEFRKSMARYHGLLTKSGAQTTLLNSVVSQLAFVDVLKLLELPIGYVSAASSGALAGGYAEGAITAEEVLFVACQFLDDVSEPRLGRVMEALGGKEVVSRYLLEKMTETVATGQLLLHVDDTTHAVVDVSSFLLAIGRLYEAGLDPRIDKLYPNEWPVSSPSISPLITWNHEDSFHVITPESNVAREKLVDINGLDAEEDLSFLVDHILDGRSIVPTSAYLHFVRKAFGELERTLIWQRGVVMKNIHLHRVVVISKSSSVKLSVQIFKVTKRFEISHGGQLVVSGTIEFDTSPAIDCSTGLTITNPLFLNSVYKHLALYGHEYRNDFRGIEQVNFEGTEALVKWDGNLVTFLDHVLSVRHVSGWDQGVITAIDHITINPTSCQPKCSQFVRAPLECTLVKSPLAEIRGVTCLPNSQKMGAQKPTLETYRFVPYLGRLSYDDAIRATLKIVLDNKEPGCLRVVEILGERFDITPILNEYLLQHTITGKSVKDIASDTGLVVVSTANLNLSQIVENMQEGAFLLVNCGTDALPRVDNAEVISMQATGDVVLYLLRKITRYQPPTVIRLEDGFAWIAQLQAALGGNDNIALVVQNDSFSGILGLVRTLRLEYEDRSISYVYIIDDAPSFRPDDAFYSGQLRKRLLMNVWKDGEWGGYLHLPLATDGGVKCEHAAGVVEMGNIASFRWVQAPAAPDRLPTAKVNYAGMCHNDLLVASGRVHGVSKSNEVALGCEFSGRTPSGERVMGLVRDGALRDEVVLDPLLTWQVPEHWSLDEAATIPLTYCAALYTLIVVGKLRRGQSVIVHGGAGGVGQSAINIAMAYNCAIFTTVGTVKKRKTMLELFPSLPADHIGESRDEIFEQLVIRKTGGRGVDLILNSLAMGGTRASFRCLAKGGTMVEIGRSNALKNERFDLGCTANGRTVVGVDIGALKLEDKQGLHNLLAEGIRVGYVKPITRLVIGRTETKSGLSHLEQSSHIGKVIVKVKDEEKPEPFRAIPRFYCDPSKVYVIVGGLGGFGLELADWLVARGARALVLVTTRLTLTDYQSFKVGVWRRAGVTVEIDRQDLRTLDGCERLVTEFSHLGEIDGIFNVAVVLNDALFENQTVEKFQASFAPKALITRNLDVVSRRSLVNLRWFVVFSSVSCGKGNVGQSNYAMANAVMERVCEVRRRDGYPAVAIQWGAVLNVGLLEGDPRGPLTPVGGTTRQKVSVYLQALDALLKQGDAKKTGVQQDCSLFEDSAVRRRKESLDQARIIDETMSRDEDIYVTGMSGCFPKCENVEELFESLRAKRYMLDAVPRHWKVMFPEVPPTIGRISHLDRFDAGFFDVHRYQANGMDPGSRKLLEKSVEALLDSGTNPDSLRGSATGVFMANGLFNECEEYLLYQDLSSPHFGITGGTRSMHAQRVSYFLGLEGPVVNVDTACSSSFYALEHAFRAIKLGLCENAIVGGTSFLLNFRVHSGFFHVGILDKEGIGNVFDDSAGGIVRSETVAVIFLQKMKDAKRIYAKVVHTKTNCDGYKPEGILTLSENVKQELLEETYTEARVDPRLVNFVEAHATGTKMGEPPEISALSNVFCADPRTPLYIASVKSNMGHSEAASGMGSLIKVLLGMENNCLLPNKTLTKMRSDISALCDGKIRVLTEVMEDRSKYVGINNYGIGGTNAHLILERAESCTPEFRGGHRLICISARTRESCELTFKSATLHARNENYLSLLQSTYRENIAGFHWRGFLLLQDGEDVARSVEFCREKRKQLRVLAGGEAEEWVEVFHSIKDLFREDLYGICKGVVFEKMMQNLELGEEEMTMARDLSQLALIAVLERLRLPTELTDLPIKNQVTLLGVESQPQHVPLQNNFLVSLGRLYQLGFNPRLEQLYPPPAWPVKAPLISPSIKWNHEESYHYHDFKVNLQYWAKVFKVSLGDDELLSGHVVDGQLLIPATLYLSIVWRTHLEHSDLLLEEGKVVFENVRFLKKLVLSTNRFQSIQLTVQICKVSKKFEVFHGENVLVTGIVRSALARETIDDSPIATTTGKVLKEADVYKSLKLVGYQYKGEFRGLERISYDGSDSMVKWNGNWMTYLDGIFHIMCVKEKVSVLRVPTYLGYLTVDAPRHLIRLKDQKKDSVRALSAHNCNFIRSPGVDLKSLRTTPVGLRKKPPPTLQAYRFVPLIGKLSLEVAMRVNTQLVLENTQERSITATEVIEGHPQPLLSTLIHEALLDEPRALGRLRVFSEMPLDHDHFSVERRSISDLSNDNDLVIVSDALTRPTILSAIFARLPEGGFVLSREPIGTFTKWSPEDLVSVYQTDAEELVLLRKCVKVSPLVVRVDFSMTWLDEVKRAVARAQNVLLVSDGDATSGLVGLVNCLVLEVSRKLLTCCLMDVAFDEGAHANQLRKGLLINVMRDGEWGTYRHLPLGLETQNCEHVVGRFIRGDTTKVRWIEGPLSGSIPQGLVHVYSCALNTKDAVEASGTFTTNPSTRRFTENYCAGIEIAGKDASGRRVMGLVQDGGLSNLAVADEFALWEFPREWSMEDAATVPFAYSNVVWGLIEVARIRRGQSVLVRAVDDLVLATINIARFYKCDIFAVVGSTQQWKTVKMLHPSIPATHLHLTRDCANDEVIMRETRGRGVDLILTDDAPRTPPTCLAKGGQYLAIGKHDSLTNAALRFDVCSNRTVRGVHLDNLQKCSWKRLKHLVDCGIRHGYIKPLPKVVCGSDGVVEALSEISRSKNAGKTVVRMQEEGKPRRTYKAMRKYFCHPRRVYIIVGGLGGFGLELIDWLVARGARNLIVVSRGGHLTSYQSYKLQGWIESEASVNVKTADLSSMANCEALLADALRQGELDAIFNLSGVLRNALFDKQTPETFSLVMLPKALITSNLDKVSRRLCPQLRSFVTFSSISCGKGNLGQTNYGMANSAMERICENRRRDGFSGLAVQWGPIQEVGMMADWDADAEIAGVRLQAISSCLEVLDSLLTQPEAIVSSFVVAGKLAEKSVGVDLVSDICEMLGVRREGVGMYTPLADLGMTSVSSAEILHALEGKFQRYVSLAQLRRMTLQDVKEVEESYDRQRGF</sequence>
<dbReference type="Pfam" id="PF21089">
    <property type="entry name" value="PKS_DH_N"/>
    <property type="match status" value="1"/>
</dbReference>
<proteinExistence type="inferred from homology"/>
<evidence type="ECO:0000259" key="8">
    <source>
        <dbReference type="PROSITE" id="PS52019"/>
    </source>
</evidence>
<feature type="domain" description="PKS/mFAS DH" evidence="8">
    <location>
        <begin position="2387"/>
        <end position="2674"/>
    </location>
</feature>
<dbReference type="CDD" id="cd05195">
    <property type="entry name" value="enoyl_red"/>
    <property type="match status" value="2"/>
</dbReference>
<dbReference type="GO" id="GO:0004312">
    <property type="term" value="F:fatty acid synthase activity"/>
    <property type="evidence" value="ECO:0007669"/>
    <property type="project" value="TreeGrafter"/>
</dbReference>
<dbReference type="Pfam" id="PF08659">
    <property type="entry name" value="KR"/>
    <property type="match status" value="2"/>
</dbReference>
<dbReference type="InterPro" id="IPR016039">
    <property type="entry name" value="Thiolase-like"/>
</dbReference>
<dbReference type="SMART" id="SM00829">
    <property type="entry name" value="PKS_ER"/>
    <property type="match status" value="2"/>
</dbReference>
<dbReference type="Pfam" id="PF00550">
    <property type="entry name" value="PP-binding"/>
    <property type="match status" value="1"/>
</dbReference>
<dbReference type="PROSITE" id="PS52019">
    <property type="entry name" value="PKS_MFAS_DH"/>
    <property type="match status" value="2"/>
</dbReference>
<dbReference type="InterPro" id="IPR011032">
    <property type="entry name" value="GroES-like_sf"/>
</dbReference>
<feature type="domain" description="PKS/mFAS DH" evidence="8">
    <location>
        <begin position="681"/>
        <end position="988"/>
    </location>
</feature>
<comment type="caution">
    <text evidence="9">The sequence shown here is derived from an EMBL/GenBank/DDBJ whole genome shotgun (WGS) entry which is preliminary data.</text>
</comment>
<accession>A0A5N4A1Y9</accession>
<dbReference type="InterPro" id="IPR020843">
    <property type="entry name" value="ER"/>
</dbReference>
<dbReference type="InterPro" id="IPR014030">
    <property type="entry name" value="Ketoacyl_synth_N"/>
</dbReference>
<gene>
    <name evidence="9" type="ORF">PPYR_03116</name>
</gene>
<name>A0A5N4A1Y9_PHOPY</name>
<evidence type="ECO:0000259" key="7">
    <source>
        <dbReference type="PROSITE" id="PS52004"/>
    </source>
</evidence>
<dbReference type="InParanoid" id="A0A5N4A1Y9"/>
<evidence type="ECO:0000256" key="3">
    <source>
        <dbReference type="ARBA" id="ARBA00022679"/>
    </source>
</evidence>
<keyword evidence="1" id="KW-0596">Phosphopantetheine</keyword>
<evidence type="ECO:0000256" key="1">
    <source>
        <dbReference type="ARBA" id="ARBA00022450"/>
    </source>
</evidence>
<dbReference type="Pfam" id="PF00107">
    <property type="entry name" value="ADH_zinc_N"/>
    <property type="match status" value="1"/>
</dbReference>
<dbReference type="PROSITE" id="PS50075">
    <property type="entry name" value="CARRIER"/>
    <property type="match status" value="1"/>
</dbReference>
<dbReference type="InterPro" id="IPR049900">
    <property type="entry name" value="PKS_mFAS_DH"/>
</dbReference>
<dbReference type="CDD" id="cd00833">
    <property type="entry name" value="PKS"/>
    <property type="match status" value="2"/>
</dbReference>
<dbReference type="Gene3D" id="3.40.50.720">
    <property type="entry name" value="NAD(P)-binding Rossmann-like Domain"/>
    <property type="match status" value="2"/>
</dbReference>
<feature type="active site" description="Proton acceptor; for dehydratase activity" evidence="4">
    <location>
        <position position="2431"/>
    </location>
</feature>
<keyword evidence="10" id="KW-1185">Reference proteome</keyword>
<dbReference type="SUPFAM" id="SSF51735">
    <property type="entry name" value="NAD(P)-binding Rossmann-fold domains"/>
    <property type="match status" value="4"/>
</dbReference>
<evidence type="ECO:0000256" key="5">
    <source>
        <dbReference type="RuleBase" id="RU003694"/>
    </source>
</evidence>
<dbReference type="EMBL" id="VVIM01000011">
    <property type="protein sequence ID" value="KAB0791316.1"/>
    <property type="molecule type" value="Genomic_DNA"/>
</dbReference>
<dbReference type="Pfam" id="PF00109">
    <property type="entry name" value="ketoacyl-synt"/>
    <property type="match status" value="2"/>
</dbReference>
<dbReference type="InterPro" id="IPR050091">
    <property type="entry name" value="PKS_NRPS_Biosynth_Enz"/>
</dbReference>
<dbReference type="Gene3D" id="3.10.129.110">
    <property type="entry name" value="Polyketide synthase dehydratase"/>
    <property type="match status" value="2"/>
</dbReference>
<organism evidence="9 10">
    <name type="scientific">Photinus pyralis</name>
    <name type="common">Common eastern firefly</name>
    <name type="synonym">Lampyris pyralis</name>
    <dbReference type="NCBI Taxonomy" id="7054"/>
    <lineage>
        <taxon>Eukaryota</taxon>
        <taxon>Metazoa</taxon>
        <taxon>Ecdysozoa</taxon>
        <taxon>Arthropoda</taxon>
        <taxon>Hexapoda</taxon>
        <taxon>Insecta</taxon>
        <taxon>Pterygota</taxon>
        <taxon>Neoptera</taxon>
        <taxon>Endopterygota</taxon>
        <taxon>Coleoptera</taxon>
        <taxon>Polyphaga</taxon>
        <taxon>Elateriformia</taxon>
        <taxon>Elateroidea</taxon>
        <taxon>Lampyridae</taxon>
        <taxon>Lampyrinae</taxon>
        <taxon>Photinus</taxon>
    </lineage>
</organism>